<name>A0ABQ4T8G7_METOR</name>
<dbReference type="RefSeq" id="WP_238310732.1">
    <property type="nucleotide sequence ID" value="NZ_BPQV01000004.1"/>
</dbReference>
<evidence type="ECO:0000256" key="2">
    <source>
        <dbReference type="ARBA" id="ARBA00023125"/>
    </source>
</evidence>
<dbReference type="InterPro" id="IPR036390">
    <property type="entry name" value="WH_DNA-bd_sf"/>
</dbReference>
<dbReference type="EMBL" id="BPQV01000004">
    <property type="protein sequence ID" value="GJE26869.1"/>
    <property type="molecule type" value="Genomic_DNA"/>
</dbReference>
<dbReference type="Gene3D" id="1.20.120.530">
    <property type="entry name" value="GntR ligand-binding domain-like"/>
    <property type="match status" value="1"/>
</dbReference>
<evidence type="ECO:0000313" key="6">
    <source>
        <dbReference type="Proteomes" id="UP001055156"/>
    </source>
</evidence>
<proteinExistence type="predicted"/>
<comment type="caution">
    <text evidence="5">The sequence shown here is derived from an EMBL/GenBank/DDBJ whole genome shotgun (WGS) entry which is preliminary data.</text>
</comment>
<evidence type="ECO:0000256" key="1">
    <source>
        <dbReference type="ARBA" id="ARBA00023015"/>
    </source>
</evidence>
<dbReference type="SUPFAM" id="SSF48008">
    <property type="entry name" value="GntR ligand-binding domain-like"/>
    <property type="match status" value="1"/>
</dbReference>
<dbReference type="PANTHER" id="PTHR43537:SF45">
    <property type="entry name" value="GNTR FAMILY REGULATORY PROTEIN"/>
    <property type="match status" value="1"/>
</dbReference>
<dbReference type="CDD" id="cd07377">
    <property type="entry name" value="WHTH_GntR"/>
    <property type="match status" value="1"/>
</dbReference>
<dbReference type="InterPro" id="IPR000524">
    <property type="entry name" value="Tscrpt_reg_HTH_GntR"/>
</dbReference>
<dbReference type="PROSITE" id="PS50949">
    <property type="entry name" value="HTH_GNTR"/>
    <property type="match status" value="1"/>
</dbReference>
<dbReference type="Pfam" id="PF07729">
    <property type="entry name" value="FCD"/>
    <property type="match status" value="1"/>
</dbReference>
<gene>
    <name evidence="5" type="primary">glaR</name>
    <name evidence="5" type="ORF">LKMONMHP_1723</name>
</gene>
<reference evidence="5" key="2">
    <citation type="submission" date="2021-08" db="EMBL/GenBank/DDBJ databases">
        <authorList>
            <person name="Tani A."/>
            <person name="Ola A."/>
            <person name="Ogura Y."/>
            <person name="Katsura K."/>
            <person name="Hayashi T."/>
        </authorList>
    </citation>
    <scope>NUCLEOTIDE SEQUENCE</scope>
    <source>
        <strain evidence="5">NBRC 15689</strain>
    </source>
</reference>
<keyword evidence="1" id="KW-0805">Transcription regulation</keyword>
<evidence type="ECO:0000256" key="3">
    <source>
        <dbReference type="ARBA" id="ARBA00023163"/>
    </source>
</evidence>
<sequence length="234" mass="26788">MNKATPTAEIHVLGEGKRGKLSEEAYAQLKQRIFDFRLPPGQRYSEAALAEMLAISRTPLRLALHILEHEGYLQNVGGHNCWQVRALDLSYYEDLYDFRSELEALAIRLASKAGSPPRLDALAALWCADKAERRLDSDFVADSDEAFHLAIVGLANNTSMARTFAEITDRIRIIRRVDFVSERRIEETYDEHGEIIRALLAGRFEAAEDLVRRHIDKSREEIRKITVYNMSMKR</sequence>
<reference evidence="5" key="1">
    <citation type="journal article" date="2021" name="Front. Microbiol.">
        <title>Comprehensive Comparative Genomics and Phenotyping of Methylobacterium Species.</title>
        <authorList>
            <person name="Alessa O."/>
            <person name="Ogura Y."/>
            <person name="Fujitani Y."/>
            <person name="Takami H."/>
            <person name="Hayashi T."/>
            <person name="Sahin N."/>
            <person name="Tani A."/>
        </authorList>
    </citation>
    <scope>NUCLEOTIDE SEQUENCE</scope>
    <source>
        <strain evidence="5">NBRC 15689</strain>
    </source>
</reference>
<dbReference type="Gene3D" id="1.10.10.10">
    <property type="entry name" value="Winged helix-like DNA-binding domain superfamily/Winged helix DNA-binding domain"/>
    <property type="match status" value="1"/>
</dbReference>
<dbReference type="SMART" id="SM00895">
    <property type="entry name" value="FCD"/>
    <property type="match status" value="1"/>
</dbReference>
<keyword evidence="3" id="KW-0804">Transcription</keyword>
<dbReference type="SMART" id="SM00345">
    <property type="entry name" value="HTH_GNTR"/>
    <property type="match status" value="1"/>
</dbReference>
<feature type="domain" description="HTH gntR-type" evidence="4">
    <location>
        <begin position="19"/>
        <end position="87"/>
    </location>
</feature>
<keyword evidence="6" id="KW-1185">Reference proteome</keyword>
<dbReference type="InterPro" id="IPR036388">
    <property type="entry name" value="WH-like_DNA-bd_sf"/>
</dbReference>
<organism evidence="5 6">
    <name type="scientific">Methylobacterium organophilum</name>
    <dbReference type="NCBI Taxonomy" id="410"/>
    <lineage>
        <taxon>Bacteria</taxon>
        <taxon>Pseudomonadati</taxon>
        <taxon>Pseudomonadota</taxon>
        <taxon>Alphaproteobacteria</taxon>
        <taxon>Hyphomicrobiales</taxon>
        <taxon>Methylobacteriaceae</taxon>
        <taxon>Methylobacterium</taxon>
    </lineage>
</organism>
<dbReference type="InterPro" id="IPR008920">
    <property type="entry name" value="TF_FadR/GntR_C"/>
</dbReference>
<dbReference type="Pfam" id="PF00392">
    <property type="entry name" value="GntR"/>
    <property type="match status" value="1"/>
</dbReference>
<evidence type="ECO:0000313" key="5">
    <source>
        <dbReference type="EMBL" id="GJE26869.1"/>
    </source>
</evidence>
<keyword evidence="2" id="KW-0238">DNA-binding</keyword>
<accession>A0ABQ4T8G7</accession>
<protein>
    <submittedName>
        <fullName evidence="5">HTH-type transcriptional repressor GlaR</fullName>
    </submittedName>
</protein>
<dbReference type="Proteomes" id="UP001055156">
    <property type="component" value="Unassembled WGS sequence"/>
</dbReference>
<dbReference type="SUPFAM" id="SSF46785">
    <property type="entry name" value="Winged helix' DNA-binding domain"/>
    <property type="match status" value="1"/>
</dbReference>
<evidence type="ECO:0000259" key="4">
    <source>
        <dbReference type="PROSITE" id="PS50949"/>
    </source>
</evidence>
<dbReference type="PANTHER" id="PTHR43537">
    <property type="entry name" value="TRANSCRIPTIONAL REGULATOR, GNTR FAMILY"/>
    <property type="match status" value="1"/>
</dbReference>
<dbReference type="InterPro" id="IPR011711">
    <property type="entry name" value="GntR_C"/>
</dbReference>